<dbReference type="SUPFAM" id="SSF56672">
    <property type="entry name" value="DNA/RNA polymerases"/>
    <property type="match status" value="1"/>
</dbReference>
<evidence type="ECO:0000259" key="1">
    <source>
        <dbReference type="Pfam" id="PF00078"/>
    </source>
</evidence>
<dbReference type="PANTHER" id="PTHR24559">
    <property type="entry name" value="TRANSPOSON TY3-I GAG-POL POLYPROTEIN"/>
    <property type="match status" value="1"/>
</dbReference>
<dbReference type="Gene3D" id="3.10.10.10">
    <property type="entry name" value="HIV Type 1 Reverse Transcriptase, subunit A, domain 1"/>
    <property type="match status" value="1"/>
</dbReference>
<keyword evidence="3" id="KW-1185">Reference proteome</keyword>
<dbReference type="AlphaFoldDB" id="A0AAQ3PW87"/>
<name>A0AAQ3PW87_PASNO</name>
<evidence type="ECO:0000313" key="2">
    <source>
        <dbReference type="EMBL" id="WVZ53884.1"/>
    </source>
</evidence>
<dbReference type="InterPro" id="IPR043128">
    <property type="entry name" value="Rev_trsase/Diguanyl_cyclase"/>
</dbReference>
<accession>A0AAQ3PW87</accession>
<dbReference type="Proteomes" id="UP001341281">
    <property type="component" value="Chromosome 01"/>
</dbReference>
<feature type="domain" description="Reverse transcriptase" evidence="1">
    <location>
        <begin position="73"/>
        <end position="202"/>
    </location>
</feature>
<dbReference type="Gene3D" id="3.30.70.270">
    <property type="match status" value="1"/>
</dbReference>
<dbReference type="PANTHER" id="PTHR24559:SF444">
    <property type="entry name" value="REVERSE TRANSCRIPTASE DOMAIN-CONTAINING PROTEIN"/>
    <property type="match status" value="1"/>
</dbReference>
<evidence type="ECO:0000313" key="3">
    <source>
        <dbReference type="Proteomes" id="UP001341281"/>
    </source>
</evidence>
<dbReference type="Pfam" id="PF00078">
    <property type="entry name" value="RVT_1"/>
    <property type="match status" value="1"/>
</dbReference>
<protein>
    <recommendedName>
        <fullName evidence="1">Reverse transcriptase domain-containing protein</fullName>
    </recommendedName>
</protein>
<proteinExistence type="predicted"/>
<organism evidence="2 3">
    <name type="scientific">Paspalum notatum var. saurae</name>
    <dbReference type="NCBI Taxonomy" id="547442"/>
    <lineage>
        <taxon>Eukaryota</taxon>
        <taxon>Viridiplantae</taxon>
        <taxon>Streptophyta</taxon>
        <taxon>Embryophyta</taxon>
        <taxon>Tracheophyta</taxon>
        <taxon>Spermatophyta</taxon>
        <taxon>Magnoliopsida</taxon>
        <taxon>Liliopsida</taxon>
        <taxon>Poales</taxon>
        <taxon>Poaceae</taxon>
        <taxon>PACMAD clade</taxon>
        <taxon>Panicoideae</taxon>
        <taxon>Andropogonodae</taxon>
        <taxon>Paspaleae</taxon>
        <taxon>Paspalinae</taxon>
        <taxon>Paspalum</taxon>
    </lineage>
</organism>
<gene>
    <name evidence="2" type="ORF">U9M48_004772</name>
</gene>
<dbReference type="CDD" id="cd01647">
    <property type="entry name" value="RT_LTR"/>
    <property type="match status" value="1"/>
</dbReference>
<dbReference type="EMBL" id="CP144745">
    <property type="protein sequence ID" value="WVZ53884.1"/>
    <property type="molecule type" value="Genomic_DNA"/>
</dbReference>
<reference evidence="2 3" key="1">
    <citation type="submission" date="2024-02" db="EMBL/GenBank/DDBJ databases">
        <title>High-quality chromosome-scale genome assembly of Pensacola bahiagrass (Paspalum notatum Flugge var. saurae).</title>
        <authorList>
            <person name="Vega J.M."/>
            <person name="Podio M."/>
            <person name="Orjuela J."/>
            <person name="Siena L.A."/>
            <person name="Pessino S.C."/>
            <person name="Combes M.C."/>
            <person name="Mariac C."/>
            <person name="Albertini E."/>
            <person name="Pupilli F."/>
            <person name="Ortiz J.P.A."/>
            <person name="Leblanc O."/>
        </authorList>
    </citation>
    <scope>NUCLEOTIDE SEQUENCE [LARGE SCALE GENOMIC DNA]</scope>
    <source>
        <strain evidence="2">R1</strain>
        <tissue evidence="2">Leaf</tissue>
    </source>
</reference>
<dbReference type="InterPro" id="IPR043502">
    <property type="entry name" value="DNA/RNA_pol_sf"/>
</dbReference>
<dbReference type="InterPro" id="IPR053134">
    <property type="entry name" value="RNA-dir_DNA_polymerase"/>
</dbReference>
<sequence>MFAWKPADMPPRELADHQLKVFPNAKPIKQRLRRFTPEKREAIRAELTRLKAAGFIREVMHPEWLANPILVLKKNKKDWRMCVDYTDLNKHCPKDPFELPRIDHVVDSTAGCALLSFLDCYSGYHQISLAIEDQEKTAFITPFGAYCYTSMSFGLKNAEATYQRAIQTCLADHWGKCVEAYVNDVVIKTKNEEDFIDDLHQCSTA</sequence>
<dbReference type="InterPro" id="IPR000477">
    <property type="entry name" value="RT_dom"/>
</dbReference>